<proteinExistence type="predicted"/>
<dbReference type="PROSITE" id="PS50822">
    <property type="entry name" value="PIWI"/>
    <property type="match status" value="1"/>
</dbReference>
<dbReference type="InterPro" id="IPR012337">
    <property type="entry name" value="RNaseH-like_sf"/>
</dbReference>
<accession>A0A814YKX8</accession>
<dbReference type="InterPro" id="IPR003165">
    <property type="entry name" value="Piwi"/>
</dbReference>
<dbReference type="OrthoDB" id="10252740at2759"/>
<dbReference type="Gene3D" id="3.40.50.2300">
    <property type="match status" value="1"/>
</dbReference>
<dbReference type="InterPro" id="IPR014811">
    <property type="entry name" value="ArgoL1"/>
</dbReference>
<reference evidence="5" key="1">
    <citation type="submission" date="2021-02" db="EMBL/GenBank/DDBJ databases">
        <authorList>
            <person name="Nowell W R."/>
        </authorList>
    </citation>
    <scope>NUCLEOTIDE SEQUENCE</scope>
</reference>
<dbReference type="SMART" id="SM01163">
    <property type="entry name" value="DUF1785"/>
    <property type="match status" value="1"/>
</dbReference>
<feature type="domain" description="Piwi" evidence="3">
    <location>
        <begin position="678"/>
        <end position="999"/>
    </location>
</feature>
<dbReference type="InterPro" id="IPR036397">
    <property type="entry name" value="RNaseH_sf"/>
</dbReference>
<feature type="compositionally biased region" description="Polar residues" evidence="1">
    <location>
        <begin position="26"/>
        <end position="35"/>
    </location>
</feature>
<dbReference type="Proteomes" id="UP000663832">
    <property type="component" value="Unassembled WGS sequence"/>
</dbReference>
<dbReference type="SUPFAM" id="SSF53098">
    <property type="entry name" value="Ribonuclease H-like"/>
    <property type="match status" value="1"/>
</dbReference>
<dbReference type="Gene3D" id="2.170.260.10">
    <property type="entry name" value="paz domain"/>
    <property type="match status" value="1"/>
</dbReference>
<dbReference type="CDD" id="cd02846">
    <property type="entry name" value="PAZ_argonaute_like"/>
    <property type="match status" value="1"/>
</dbReference>
<evidence type="ECO:0000256" key="1">
    <source>
        <dbReference type="SAM" id="MobiDB-lite"/>
    </source>
</evidence>
<name>A0A814YKX8_9BILA</name>
<organism evidence="5 6">
    <name type="scientific">Adineta steineri</name>
    <dbReference type="NCBI Taxonomy" id="433720"/>
    <lineage>
        <taxon>Eukaryota</taxon>
        <taxon>Metazoa</taxon>
        <taxon>Spiralia</taxon>
        <taxon>Gnathifera</taxon>
        <taxon>Rotifera</taxon>
        <taxon>Eurotatoria</taxon>
        <taxon>Bdelloidea</taxon>
        <taxon>Adinetida</taxon>
        <taxon>Adinetidae</taxon>
        <taxon>Adineta</taxon>
    </lineage>
</organism>
<sequence length="1046" mass="119688">MSTSQGTRGRGRGRGSTHESSPAPPSISSRTEVSNTSTPTSIETTPTSAASIVQESILPTPETSRPDTGFSTASSDIRSSEVVSPPTSLGRGRGGVRLKQNIAPTDPHWTVNNLTKEQFHSNYRPKKPQQLGDLGEQIRVIANYFPILKFPHKGLVYKYQIQIRNKKDFEIHRERRRLLYSIWLKAFSQKYPQIDKHKIVFDNQSRLLTFDEPLPDIFEDSVIEIISGPNRSNKQEQHTVIVQKVGRPVDLSLLGNLDELFHPEALSNNNIQDLEEVRNVLSIALHEHCSSHAAFVYHRSFFSPAIAGQHGEWDLGLGKALWRGFYSCLVFAKGTHHLLMNLDVKHTVFMKKQPFIEFLCEIMLHSPSGKRTYGRQKNILKADGRDVLRFLDTNNPAYQHELDFLVKHCKRKHLSFYIIHKLRIFKLDLRVRSQDATKPIIYEIQKLALPASKQEFIWKSNQNRVTTVQNYCKEHRNTELLYPSLPTLQMRNGSYLPMELVDVEPVRMKKITDEQRALVCKSSSMKPDVYYKSIEKIREDPKQQCFEQDPFVAAWNLNIDARMIELPARVLPMPEIVYTDQYRVTSRGVREVGVWEHKSTKFYKPADFPSVWGLINLSPITEEACKAFYDELRNVAEVKGMRCCPPEIYEPMDATTNEMAKIEVMLRDTIRNNGNCKFFLVILPPKGHHTNKETYKNVKKLCELEFGIGIVTQMIEISNAVIGTRDNKNKWDYAKLSNILLKINTKLNGTNSILTTDSTIDRFFSRGHRIMYVGADLSHPAPGTASQISTVAVVASADDIPNRYFKEVYQQHRPSQTRGESREYIVDMKQIMKSLISQYEKLRGYPPTAIVFFRDGISEGEFDSVFEKELTSIREACVTLSPCYRPYLTYIVVSKRHHTRFFPTTSEKNVKAGTVVDSHDVTHALHYDFYLNSHHSPLGTSRPTHYYVLYDDNNLKPNEVQMLTYALCYTYSRCTRSVSIPAPVKYADLLATRAALYVKSDDQSDTESISSGPRIPTNEDVDINNSIKSERIVLNQKLPPDCPFFL</sequence>
<evidence type="ECO:0000313" key="5">
    <source>
        <dbReference type="EMBL" id="CAF1231788.1"/>
    </source>
</evidence>
<feature type="compositionally biased region" description="Polar residues" evidence="1">
    <location>
        <begin position="69"/>
        <end position="87"/>
    </location>
</feature>
<evidence type="ECO:0000313" key="4">
    <source>
        <dbReference type="EMBL" id="CAF0732934.1"/>
    </source>
</evidence>
<feature type="region of interest" description="Disordered" evidence="1">
    <location>
        <begin position="1002"/>
        <end position="1021"/>
    </location>
</feature>
<dbReference type="Pfam" id="PF16486">
    <property type="entry name" value="ArgoN"/>
    <property type="match status" value="1"/>
</dbReference>
<feature type="compositionally biased region" description="Low complexity" evidence="1">
    <location>
        <begin position="36"/>
        <end position="52"/>
    </location>
</feature>
<dbReference type="Proteomes" id="UP000663877">
    <property type="component" value="Unassembled WGS sequence"/>
</dbReference>
<dbReference type="SUPFAM" id="SSF101690">
    <property type="entry name" value="PAZ domain"/>
    <property type="match status" value="2"/>
</dbReference>
<feature type="region of interest" description="Disordered" evidence="1">
    <location>
        <begin position="1"/>
        <end position="100"/>
    </location>
</feature>
<evidence type="ECO:0000259" key="2">
    <source>
        <dbReference type="PROSITE" id="PS50821"/>
    </source>
</evidence>
<dbReference type="InterPro" id="IPR003100">
    <property type="entry name" value="PAZ_dom"/>
</dbReference>
<dbReference type="InterPro" id="IPR032474">
    <property type="entry name" value="Argonaute_N"/>
</dbReference>
<dbReference type="EMBL" id="CAJNOM010000209">
    <property type="protein sequence ID" value="CAF1231788.1"/>
    <property type="molecule type" value="Genomic_DNA"/>
</dbReference>
<protein>
    <submittedName>
        <fullName evidence="5">Uncharacterized protein</fullName>
    </submittedName>
</protein>
<comment type="caution">
    <text evidence="5">The sequence shown here is derived from an EMBL/GenBank/DDBJ whole genome shotgun (WGS) entry which is preliminary data.</text>
</comment>
<keyword evidence="6" id="KW-1185">Reference proteome</keyword>
<evidence type="ECO:0000259" key="3">
    <source>
        <dbReference type="PROSITE" id="PS50822"/>
    </source>
</evidence>
<dbReference type="SMART" id="SM00950">
    <property type="entry name" value="Piwi"/>
    <property type="match status" value="1"/>
</dbReference>
<dbReference type="PANTHER" id="PTHR22891">
    <property type="entry name" value="EUKARYOTIC TRANSLATION INITIATION FACTOR 2C"/>
    <property type="match status" value="1"/>
</dbReference>
<dbReference type="Gene3D" id="3.30.420.10">
    <property type="entry name" value="Ribonuclease H-like superfamily/Ribonuclease H"/>
    <property type="match status" value="1"/>
</dbReference>
<feature type="domain" description="PAZ" evidence="2">
    <location>
        <begin position="400"/>
        <end position="505"/>
    </location>
</feature>
<dbReference type="PROSITE" id="PS50821">
    <property type="entry name" value="PAZ"/>
    <property type="match status" value="1"/>
</dbReference>
<gene>
    <name evidence="4" type="ORF">BJG266_LOCUS1314</name>
    <name evidence="5" type="ORF">QVE165_LOCUS27477</name>
</gene>
<dbReference type="Pfam" id="PF08699">
    <property type="entry name" value="ArgoL1"/>
    <property type="match status" value="1"/>
</dbReference>
<evidence type="ECO:0000313" key="6">
    <source>
        <dbReference type="Proteomes" id="UP000663832"/>
    </source>
</evidence>
<dbReference type="GO" id="GO:0003723">
    <property type="term" value="F:RNA binding"/>
    <property type="evidence" value="ECO:0007669"/>
    <property type="project" value="InterPro"/>
</dbReference>
<dbReference type="Pfam" id="PF02171">
    <property type="entry name" value="Piwi"/>
    <property type="match status" value="1"/>
</dbReference>
<dbReference type="AlphaFoldDB" id="A0A814YKX8"/>
<dbReference type="InterPro" id="IPR036085">
    <property type="entry name" value="PAZ_dom_sf"/>
</dbReference>
<dbReference type="EMBL" id="CAJNOI010000003">
    <property type="protein sequence ID" value="CAF0732934.1"/>
    <property type="molecule type" value="Genomic_DNA"/>
</dbReference>